<dbReference type="AlphaFoldDB" id="A0A2H0LKX3"/>
<accession>A0A2H0LKX3</accession>
<evidence type="ECO:0000256" key="2">
    <source>
        <dbReference type="ARBA" id="ARBA00022803"/>
    </source>
</evidence>
<evidence type="ECO:0000256" key="1">
    <source>
        <dbReference type="ARBA" id="ARBA00022737"/>
    </source>
</evidence>
<evidence type="ECO:0000256" key="4">
    <source>
        <dbReference type="SAM" id="Coils"/>
    </source>
</evidence>
<gene>
    <name evidence="5" type="ORF">COV74_10375</name>
</gene>
<dbReference type="Gene3D" id="1.25.40.10">
    <property type="entry name" value="Tetratricopeptide repeat domain"/>
    <property type="match status" value="2"/>
</dbReference>
<sequence length="242" mass="27743">MVEHFKDAHQLYQEALRLFKAYKYEESTHLLEESLTLEPRHANALEALGVIYGKLNRLDEAIQLMKRLAEIDPDHVMAHTNLSQFYVRKGMIQEAEAEQAEARRLSWKAELRAQNKTESEINALTQAEEEKEKESALRKIEQYRKVIDFDPNDVLGYFSLGSAYAQAKQFEDSMNAFKKAIEVDPKHSPSYVGLGEAFEALGKKEEALQIYKQGIPVADDRGDIVPLRKMENRVRKLTQSAS</sequence>
<evidence type="ECO:0000313" key="6">
    <source>
        <dbReference type="Proteomes" id="UP000230859"/>
    </source>
</evidence>
<dbReference type="PROSITE" id="PS50005">
    <property type="entry name" value="TPR"/>
    <property type="match status" value="3"/>
</dbReference>
<keyword evidence="4" id="KW-0175">Coiled coil</keyword>
<dbReference type="InterPro" id="IPR051685">
    <property type="entry name" value="Ycf3/AcsC/BcsC/TPR_MFPF"/>
</dbReference>
<keyword evidence="1" id="KW-0677">Repeat</keyword>
<protein>
    <submittedName>
        <fullName evidence="5">Uncharacterized protein</fullName>
    </submittedName>
</protein>
<dbReference type="PANTHER" id="PTHR44943:SF8">
    <property type="entry name" value="TPR REPEAT-CONTAINING PROTEIN MJ0263"/>
    <property type="match status" value="1"/>
</dbReference>
<keyword evidence="2 3" id="KW-0802">TPR repeat</keyword>
<reference evidence="5 6" key="1">
    <citation type="submission" date="2017-09" db="EMBL/GenBank/DDBJ databases">
        <title>Depth-based differentiation of microbial function through sediment-hosted aquifers and enrichment of novel symbionts in the deep terrestrial subsurface.</title>
        <authorList>
            <person name="Probst A.J."/>
            <person name="Ladd B."/>
            <person name="Jarett J.K."/>
            <person name="Geller-Mcgrath D.E."/>
            <person name="Sieber C.M."/>
            <person name="Emerson J.B."/>
            <person name="Anantharaman K."/>
            <person name="Thomas B.C."/>
            <person name="Malmstrom R."/>
            <person name="Stieglmeier M."/>
            <person name="Klingl A."/>
            <person name="Woyke T."/>
            <person name="Ryan C.M."/>
            <person name="Banfield J.F."/>
        </authorList>
    </citation>
    <scope>NUCLEOTIDE SEQUENCE [LARGE SCALE GENOMIC DNA]</scope>
    <source>
        <strain evidence="5">CG11_big_fil_rev_8_21_14_0_20_45_26</strain>
    </source>
</reference>
<dbReference type="PROSITE" id="PS50293">
    <property type="entry name" value="TPR_REGION"/>
    <property type="match status" value="2"/>
</dbReference>
<dbReference type="Pfam" id="PF14559">
    <property type="entry name" value="TPR_19"/>
    <property type="match status" value="1"/>
</dbReference>
<feature type="repeat" description="TPR" evidence="3">
    <location>
        <begin position="154"/>
        <end position="187"/>
    </location>
</feature>
<dbReference type="SMART" id="SM00028">
    <property type="entry name" value="TPR"/>
    <property type="match status" value="4"/>
</dbReference>
<dbReference type="PANTHER" id="PTHR44943">
    <property type="entry name" value="CELLULOSE SYNTHASE OPERON PROTEIN C"/>
    <property type="match status" value="1"/>
</dbReference>
<dbReference type="InterPro" id="IPR019734">
    <property type="entry name" value="TPR_rpt"/>
</dbReference>
<dbReference type="InterPro" id="IPR011990">
    <property type="entry name" value="TPR-like_helical_dom_sf"/>
</dbReference>
<dbReference type="EMBL" id="PCVY01000076">
    <property type="protein sequence ID" value="PIQ84997.1"/>
    <property type="molecule type" value="Genomic_DNA"/>
</dbReference>
<dbReference type="Pfam" id="PF13432">
    <property type="entry name" value="TPR_16"/>
    <property type="match status" value="1"/>
</dbReference>
<dbReference type="Proteomes" id="UP000230859">
    <property type="component" value="Unassembled WGS sequence"/>
</dbReference>
<dbReference type="SUPFAM" id="SSF48452">
    <property type="entry name" value="TPR-like"/>
    <property type="match status" value="1"/>
</dbReference>
<proteinExistence type="predicted"/>
<feature type="repeat" description="TPR" evidence="3">
    <location>
        <begin position="188"/>
        <end position="221"/>
    </location>
</feature>
<comment type="caution">
    <text evidence="5">The sequence shown here is derived from an EMBL/GenBank/DDBJ whole genome shotgun (WGS) entry which is preliminary data.</text>
</comment>
<evidence type="ECO:0000313" key="5">
    <source>
        <dbReference type="EMBL" id="PIQ84997.1"/>
    </source>
</evidence>
<name>A0A2H0LKX3_9BACT</name>
<feature type="repeat" description="TPR" evidence="3">
    <location>
        <begin position="42"/>
        <end position="75"/>
    </location>
</feature>
<organism evidence="5 6">
    <name type="scientific">Candidatus Abzuiibacterium crystallinum</name>
    <dbReference type="NCBI Taxonomy" id="1974748"/>
    <lineage>
        <taxon>Bacteria</taxon>
        <taxon>Pseudomonadati</taxon>
        <taxon>Candidatus Omnitrophota</taxon>
        <taxon>Candidatus Abzuiibacterium</taxon>
    </lineage>
</organism>
<feature type="coiled-coil region" evidence="4">
    <location>
        <begin position="97"/>
        <end position="146"/>
    </location>
</feature>
<evidence type="ECO:0000256" key="3">
    <source>
        <dbReference type="PROSITE-ProRule" id="PRU00339"/>
    </source>
</evidence>